<dbReference type="Pfam" id="PF05548">
    <property type="entry name" value="Peptidase_M11"/>
    <property type="match status" value="1"/>
</dbReference>
<dbReference type="PROSITE" id="PS51257">
    <property type="entry name" value="PROKAR_LIPOPROTEIN"/>
    <property type="match status" value="1"/>
</dbReference>
<dbReference type="SUPFAM" id="SSF55486">
    <property type="entry name" value="Metalloproteases ('zincins'), catalytic domain"/>
    <property type="match status" value="1"/>
</dbReference>
<evidence type="ECO:0000256" key="1">
    <source>
        <dbReference type="SAM" id="MobiDB-lite"/>
    </source>
</evidence>
<proteinExistence type="predicted"/>
<dbReference type="CDD" id="cd00161">
    <property type="entry name" value="beta-trefoil_Ricin-like"/>
    <property type="match status" value="1"/>
</dbReference>
<keyword evidence="5" id="KW-1185">Reference proteome</keyword>
<feature type="region of interest" description="Disordered" evidence="1">
    <location>
        <begin position="429"/>
        <end position="458"/>
    </location>
</feature>
<reference evidence="4 5" key="1">
    <citation type="submission" date="2023-01" db="EMBL/GenBank/DDBJ databases">
        <title>Minimal conservation of predation-associated metabolite biosynthetic gene clusters underscores biosynthetic potential of Myxococcota including descriptions for ten novel species: Archangium lansinium sp. nov., Myxococcus landrumus sp. nov., Nannocystis bai.</title>
        <authorList>
            <person name="Ahearne A."/>
            <person name="Stevens C."/>
            <person name="Dowd S."/>
        </authorList>
    </citation>
    <scope>NUCLEOTIDE SEQUENCE [LARGE SCALE GENOMIC DNA]</scope>
    <source>
        <strain evidence="4 5">WIWO2</strain>
    </source>
</reference>
<feature type="domain" description="Ricin B lectin" evidence="3">
    <location>
        <begin position="453"/>
        <end position="593"/>
    </location>
</feature>
<dbReference type="EMBL" id="JAQNDK010000004">
    <property type="protein sequence ID" value="MDC0682668.1"/>
    <property type="molecule type" value="Genomic_DNA"/>
</dbReference>
<organism evidence="4 5">
    <name type="scientific">Sorangium atrum</name>
    <dbReference type="NCBI Taxonomy" id="2995308"/>
    <lineage>
        <taxon>Bacteria</taxon>
        <taxon>Pseudomonadati</taxon>
        <taxon>Myxococcota</taxon>
        <taxon>Polyangia</taxon>
        <taxon>Polyangiales</taxon>
        <taxon>Polyangiaceae</taxon>
        <taxon>Sorangium</taxon>
    </lineage>
</organism>
<protein>
    <submittedName>
        <fullName evidence="4">RICIN domain-containing protein</fullName>
    </submittedName>
</protein>
<dbReference type="SMART" id="SM00458">
    <property type="entry name" value="RICIN"/>
    <property type="match status" value="1"/>
</dbReference>
<evidence type="ECO:0000313" key="4">
    <source>
        <dbReference type="EMBL" id="MDC0682668.1"/>
    </source>
</evidence>
<dbReference type="SUPFAM" id="SSF50370">
    <property type="entry name" value="Ricin B-like lectins"/>
    <property type="match status" value="1"/>
</dbReference>
<gene>
    <name evidence="4" type="ORF">POL72_33385</name>
</gene>
<sequence>MKRFKSHLTAAALTAACAFAPGCLSIGADDEGAGPTPTASGTLTVAVANGEARYMLEREDGVFVRLNLDSMTDTAPGAEPSTDWRTASGSPVDVFGTVTDDGMIVVDTMRPAEGIGELTNALVTTGTKRVLVLRVQFDGGQTMGTEQDVRNTMAAAATHLAGSSFGKMQLEYDLAGPFNITFGKCDDYDRWQNEARTAAKNAGFDLKAYQHYMIMGKMDCGYAGMGAQPGNATWMAGLWPEVVVHELGHNFGLWHASSRTCRSGGATVTMSNDCTFDEYGDIFDPMGDGGKQHYNANYKVNLGWIPSAQAQTVTADGTYTLAPMTEASTGIQLLRVKGPNDIMYQIEFRQPAATNVVDSRNLSTKGLLIHAFFTQSRESGRAHLLDMIPGGNFRDAPLVVGASHQLFGTNATLKLLSVSATGAQVQISGLGGGTGDPGGGTGGGTGDPGGGTGGTAGQSLAALHSGKCMSVNAASLDNGATVVQRPCTGASDQQWHVEIISGTTATVKNVNSGKCADVQGSSRNNGANITQADCNSGKNSQKWDLIDRGNGVVSLRSVNSGKCVDVYGASTADGARLAQYTCNNGTNQQFRRQ</sequence>
<keyword evidence="2" id="KW-0732">Signal</keyword>
<dbReference type="Pfam" id="PF00652">
    <property type="entry name" value="Ricin_B_lectin"/>
    <property type="match status" value="1"/>
</dbReference>
<dbReference type="Proteomes" id="UP001217485">
    <property type="component" value="Unassembled WGS sequence"/>
</dbReference>
<comment type="caution">
    <text evidence="4">The sequence shown here is derived from an EMBL/GenBank/DDBJ whole genome shotgun (WGS) entry which is preliminary data.</text>
</comment>
<name>A0ABT5C9M8_9BACT</name>
<evidence type="ECO:0000259" key="3">
    <source>
        <dbReference type="SMART" id="SM00458"/>
    </source>
</evidence>
<evidence type="ECO:0000256" key="2">
    <source>
        <dbReference type="SAM" id="SignalP"/>
    </source>
</evidence>
<feature type="signal peptide" evidence="2">
    <location>
        <begin position="1"/>
        <end position="20"/>
    </location>
</feature>
<evidence type="ECO:0000313" key="5">
    <source>
        <dbReference type="Proteomes" id="UP001217485"/>
    </source>
</evidence>
<dbReference type="InterPro" id="IPR035992">
    <property type="entry name" value="Ricin_B-like_lectins"/>
</dbReference>
<dbReference type="RefSeq" id="WP_272100802.1">
    <property type="nucleotide sequence ID" value="NZ_JAQNDK010000004.1"/>
</dbReference>
<dbReference type="InterPro" id="IPR008752">
    <property type="entry name" value="Peptidase_M11"/>
</dbReference>
<feature type="chain" id="PRO_5047412422" evidence="2">
    <location>
        <begin position="21"/>
        <end position="593"/>
    </location>
</feature>
<dbReference type="Gene3D" id="2.80.10.50">
    <property type="match status" value="2"/>
</dbReference>
<dbReference type="PROSITE" id="PS50231">
    <property type="entry name" value="RICIN_B_LECTIN"/>
    <property type="match status" value="1"/>
</dbReference>
<feature type="compositionally biased region" description="Gly residues" evidence="1">
    <location>
        <begin position="429"/>
        <end position="456"/>
    </location>
</feature>
<dbReference type="InterPro" id="IPR000772">
    <property type="entry name" value="Ricin_B_lectin"/>
</dbReference>
<accession>A0ABT5C9M8</accession>